<dbReference type="Gene3D" id="2.30.110.10">
    <property type="entry name" value="Electron Transport, Fmn-binding Protein, Chain A"/>
    <property type="match status" value="2"/>
</dbReference>
<sequence length="180" mass="19932">MKSKMVYGFWVLFLLGFQEYCEGRLLASSEPDINNVAGYARWLVSQSTWGVLSTLSVELEGSPFGNVVSYSDGVPGKRSGIPEHPLGTCGDVDPENPNCAKITLTGKTVLLETSLEEWGFAQAALFTMHPEMKWWPTSHGFRIFKLEIENIFIINGPGGPKPLTVDEYLKYKVSIKVGIL</sequence>
<organism evidence="3 4">
    <name type="scientific">Hibiscus syriacus</name>
    <name type="common">Rose of Sharon</name>
    <dbReference type="NCBI Taxonomy" id="106335"/>
    <lineage>
        <taxon>Eukaryota</taxon>
        <taxon>Viridiplantae</taxon>
        <taxon>Streptophyta</taxon>
        <taxon>Embryophyta</taxon>
        <taxon>Tracheophyta</taxon>
        <taxon>Spermatophyta</taxon>
        <taxon>Magnoliopsida</taxon>
        <taxon>eudicotyledons</taxon>
        <taxon>Gunneridae</taxon>
        <taxon>Pentapetalae</taxon>
        <taxon>rosids</taxon>
        <taxon>malvids</taxon>
        <taxon>Malvales</taxon>
        <taxon>Malvaceae</taxon>
        <taxon>Malvoideae</taxon>
        <taxon>Hibiscus</taxon>
    </lineage>
</organism>
<comment type="caution">
    <text evidence="3">The sequence shown here is derived from an EMBL/GenBank/DDBJ whole genome shotgun (WGS) entry which is preliminary data.</text>
</comment>
<feature type="signal peptide" evidence="1">
    <location>
        <begin position="1"/>
        <end position="23"/>
    </location>
</feature>
<dbReference type="GO" id="GO:0005737">
    <property type="term" value="C:cytoplasm"/>
    <property type="evidence" value="ECO:0007669"/>
    <property type="project" value="UniProtKB-ARBA"/>
</dbReference>
<dbReference type="InterPro" id="IPR012349">
    <property type="entry name" value="Split_barrel_FMN-bd"/>
</dbReference>
<dbReference type="PANTHER" id="PTHR13343:SF17">
    <property type="entry name" value="CELLULAR REPRESSOR OF E1A-STIMULATED GENES, ISOFORM A"/>
    <property type="match status" value="1"/>
</dbReference>
<evidence type="ECO:0000259" key="2">
    <source>
        <dbReference type="Pfam" id="PF13883"/>
    </source>
</evidence>
<keyword evidence="1" id="KW-0732">Signal</keyword>
<feature type="chain" id="PRO_5025539223" evidence="1">
    <location>
        <begin position="24"/>
        <end position="180"/>
    </location>
</feature>
<dbReference type="AlphaFoldDB" id="A0A6A2WIR6"/>
<dbReference type="EMBL" id="VEPZ02001746">
    <property type="protein sequence ID" value="KAE8658231.1"/>
    <property type="molecule type" value="Genomic_DNA"/>
</dbReference>
<proteinExistence type="predicted"/>
<dbReference type="Proteomes" id="UP000436088">
    <property type="component" value="Unassembled WGS sequence"/>
</dbReference>
<evidence type="ECO:0000256" key="1">
    <source>
        <dbReference type="SAM" id="SignalP"/>
    </source>
</evidence>
<feature type="domain" description="CREG-like beta-barrel" evidence="2">
    <location>
        <begin position="31"/>
        <end position="82"/>
    </location>
</feature>
<dbReference type="PANTHER" id="PTHR13343">
    <property type="entry name" value="CREG1 PROTEIN"/>
    <property type="match status" value="1"/>
</dbReference>
<dbReference type="SUPFAM" id="SSF50475">
    <property type="entry name" value="FMN-binding split barrel"/>
    <property type="match status" value="1"/>
</dbReference>
<name>A0A6A2WIR6_HIBSY</name>
<keyword evidence="4" id="KW-1185">Reference proteome</keyword>
<dbReference type="Pfam" id="PF13883">
    <property type="entry name" value="CREG_beta-barrel"/>
    <property type="match status" value="2"/>
</dbReference>
<evidence type="ECO:0000313" key="4">
    <source>
        <dbReference type="Proteomes" id="UP000436088"/>
    </source>
</evidence>
<gene>
    <name evidence="3" type="ORF">F3Y22_tig00116973pilonHSYRG00011</name>
</gene>
<protein>
    <submittedName>
        <fullName evidence="3">Pyridoxamine 5'-phosphate oxidase family protein isoform 2</fullName>
    </submittedName>
</protein>
<evidence type="ECO:0000313" key="3">
    <source>
        <dbReference type="EMBL" id="KAE8658231.1"/>
    </source>
</evidence>
<reference evidence="3" key="1">
    <citation type="submission" date="2019-09" db="EMBL/GenBank/DDBJ databases">
        <title>Draft genome information of white flower Hibiscus syriacus.</title>
        <authorList>
            <person name="Kim Y.-M."/>
        </authorList>
    </citation>
    <scope>NUCLEOTIDE SEQUENCE [LARGE SCALE GENOMIC DNA]</scope>
    <source>
        <strain evidence="3">YM2019G1</strain>
    </source>
</reference>
<dbReference type="InterPro" id="IPR055343">
    <property type="entry name" value="CREG_beta-barrel"/>
</dbReference>
<feature type="domain" description="CREG-like beta-barrel" evidence="2">
    <location>
        <begin position="83"/>
        <end position="170"/>
    </location>
</feature>
<accession>A0A6A2WIR6</accession>